<protein>
    <submittedName>
        <fullName evidence="3">Uncharacterized protein</fullName>
    </submittedName>
</protein>
<evidence type="ECO:0000256" key="1">
    <source>
        <dbReference type="SAM" id="SignalP"/>
    </source>
</evidence>
<accession>A0A378JEE2</accession>
<evidence type="ECO:0000313" key="4">
    <source>
        <dbReference type="Proteomes" id="UP000054691"/>
    </source>
</evidence>
<keyword evidence="1" id="KW-0732">Signal</keyword>
<name>A0A378JEE2_9GAMM</name>
<dbReference type="EMBL" id="LNYE01000009">
    <property type="protein sequence ID" value="KTD13714.1"/>
    <property type="molecule type" value="Genomic_DNA"/>
</dbReference>
<evidence type="ECO:0000313" key="5">
    <source>
        <dbReference type="Proteomes" id="UP000254476"/>
    </source>
</evidence>
<dbReference type="Proteomes" id="UP000254476">
    <property type="component" value="Unassembled WGS sequence"/>
</dbReference>
<reference evidence="3 5" key="2">
    <citation type="submission" date="2018-06" db="EMBL/GenBank/DDBJ databases">
        <authorList>
            <consortium name="Pathogen Informatics"/>
            <person name="Doyle S."/>
        </authorList>
    </citation>
    <scope>NUCLEOTIDE SEQUENCE [LARGE SCALE GENOMIC DNA]</scope>
    <source>
        <strain evidence="3 5">NCTC12388</strain>
    </source>
</reference>
<feature type="chain" id="PRO_5016589842" evidence="1">
    <location>
        <begin position="26"/>
        <end position="405"/>
    </location>
</feature>
<dbReference type="AlphaFoldDB" id="A0A378JEE2"/>
<reference evidence="2 4" key="1">
    <citation type="submission" date="2015-11" db="EMBL/GenBank/DDBJ databases">
        <title>Genomic analysis of 38 Legionella species identifies large and diverse effector repertoires.</title>
        <authorList>
            <person name="Burstein D."/>
            <person name="Amaro F."/>
            <person name="Zusman T."/>
            <person name="Lifshitz Z."/>
            <person name="Cohen O."/>
            <person name="Gilbert J.A."/>
            <person name="Pupko T."/>
            <person name="Shuman H.A."/>
            <person name="Segal G."/>
        </authorList>
    </citation>
    <scope>NUCLEOTIDE SEQUENCE [LARGE SCALE GENOMIC DNA]</scope>
    <source>
        <strain evidence="2 4">Lyon 8420412</strain>
    </source>
</reference>
<dbReference type="Proteomes" id="UP000054691">
    <property type="component" value="Unassembled WGS sequence"/>
</dbReference>
<evidence type="ECO:0000313" key="2">
    <source>
        <dbReference type="EMBL" id="KTD13714.1"/>
    </source>
</evidence>
<proteinExistence type="predicted"/>
<keyword evidence="4" id="KW-1185">Reference proteome</keyword>
<organism evidence="3 5">
    <name type="scientific">Legionella gratiana</name>
    <dbReference type="NCBI Taxonomy" id="45066"/>
    <lineage>
        <taxon>Bacteria</taxon>
        <taxon>Pseudomonadati</taxon>
        <taxon>Pseudomonadota</taxon>
        <taxon>Gammaproteobacteria</taxon>
        <taxon>Legionellales</taxon>
        <taxon>Legionellaceae</taxon>
        <taxon>Legionella</taxon>
    </lineage>
</organism>
<sequence>MIMNFINKIVLPTLTALTITSQCFAVTPNKPPVQGLVNMGDITFYNQQDSIDPPSPNNSLDKLTLPNTVQLFGGTVINVTWAQLQPNPPDENGIITLDTTSIDQALSAINAYNQANPNAKIYAKLRVWAGFTAPNWVKNLNGNEPINIVAQKGTITQKGSVAHWWEDDYLENWTNFLSALANTTDINGYTYDAEPLIREISITSCASATDEPFISWADPNAENTLISAGYTDLAQQNCLSNAINEHYAAWKNTWLDFPISPYFPMQAENSKPNFAFSYSVMQQCADSGTCIISNQGLNQQSFLNSNLVQIYQKILSFVANGNSYADFQTVSPAVLASNENDNLCYVIQTGAQYYAQSIELWPSVAKLSGFDTLSRNQIQILAAILQGNTSVSCEGFQFIKKYKDY</sequence>
<dbReference type="EMBL" id="UGOB01000001">
    <property type="protein sequence ID" value="STX45975.1"/>
    <property type="molecule type" value="Genomic_DNA"/>
</dbReference>
<evidence type="ECO:0000313" key="3">
    <source>
        <dbReference type="EMBL" id="STX45975.1"/>
    </source>
</evidence>
<gene>
    <name evidence="2" type="ORF">Lgra_0849</name>
    <name evidence="3" type="ORF">NCTC12388_02721</name>
</gene>
<feature type="signal peptide" evidence="1">
    <location>
        <begin position="1"/>
        <end position="25"/>
    </location>
</feature>